<accession>X8J504</accession>
<feature type="non-terminal residue" evidence="9">
    <location>
        <position position="677"/>
    </location>
</feature>
<keyword evidence="3" id="KW-0067">ATP-binding</keyword>
<evidence type="ECO:0000256" key="4">
    <source>
        <dbReference type="ARBA" id="ARBA00034617"/>
    </source>
</evidence>
<dbReference type="InterPro" id="IPR011545">
    <property type="entry name" value="DEAD/DEAH_box_helicase_dom"/>
</dbReference>
<evidence type="ECO:0000256" key="5">
    <source>
        <dbReference type="ARBA" id="ARBA00034808"/>
    </source>
</evidence>
<feature type="compositionally biased region" description="Low complexity" evidence="6">
    <location>
        <begin position="1"/>
        <end position="12"/>
    </location>
</feature>
<keyword evidence="9" id="KW-0347">Helicase</keyword>
<dbReference type="PROSITE" id="PS51194">
    <property type="entry name" value="HELICASE_CTER"/>
    <property type="match status" value="1"/>
</dbReference>
<reference evidence="10" key="1">
    <citation type="journal article" date="2014" name="Genome Announc.">
        <title>Draft genome sequence of the plant-pathogenic soil fungus Rhizoctonia solani anastomosis group 3 strain Rhs1AP.</title>
        <authorList>
            <person name="Cubeta M.A."/>
            <person name="Thomas E."/>
            <person name="Dean R.A."/>
            <person name="Jabaji S."/>
            <person name="Neate S.M."/>
            <person name="Tavantzis S."/>
            <person name="Toda T."/>
            <person name="Vilgalys R."/>
            <person name="Bharathan N."/>
            <person name="Fedorova-Abrams N."/>
            <person name="Pakala S.B."/>
            <person name="Pakala S.M."/>
            <person name="Zafar N."/>
            <person name="Joardar V."/>
            <person name="Losada L."/>
            <person name="Nierman W.C."/>
        </authorList>
    </citation>
    <scope>NUCLEOTIDE SEQUENCE [LARGE SCALE GENOMIC DNA]</scope>
    <source>
        <strain evidence="10">AG-3</strain>
    </source>
</reference>
<dbReference type="GO" id="GO:0005694">
    <property type="term" value="C:chromosome"/>
    <property type="evidence" value="ECO:0007669"/>
    <property type="project" value="TreeGrafter"/>
</dbReference>
<dbReference type="AlphaFoldDB" id="X8J504"/>
<comment type="caution">
    <text evidence="9">The sequence shown here is derived from an EMBL/GenBank/DDBJ whole genome shotgun (WGS) entry which is preliminary data.</text>
</comment>
<evidence type="ECO:0000256" key="2">
    <source>
        <dbReference type="ARBA" id="ARBA00022741"/>
    </source>
</evidence>
<dbReference type="InterPro" id="IPR014001">
    <property type="entry name" value="Helicase_ATP-bd"/>
</dbReference>
<feature type="region of interest" description="Disordered" evidence="6">
    <location>
        <begin position="550"/>
        <end position="574"/>
    </location>
</feature>
<evidence type="ECO:0000313" key="10">
    <source>
        <dbReference type="Proteomes" id="UP000030108"/>
    </source>
</evidence>
<dbReference type="Pfam" id="PF00271">
    <property type="entry name" value="Helicase_C"/>
    <property type="match status" value="1"/>
</dbReference>
<dbReference type="SUPFAM" id="SSF52540">
    <property type="entry name" value="P-loop containing nucleoside triphosphate hydrolases"/>
    <property type="match status" value="1"/>
</dbReference>
<organism evidence="9 10">
    <name type="scientific">Rhizoctonia solani AG-3 Rhs1AP</name>
    <dbReference type="NCBI Taxonomy" id="1086054"/>
    <lineage>
        <taxon>Eukaryota</taxon>
        <taxon>Fungi</taxon>
        <taxon>Dikarya</taxon>
        <taxon>Basidiomycota</taxon>
        <taxon>Agaricomycotina</taxon>
        <taxon>Agaricomycetes</taxon>
        <taxon>Cantharellales</taxon>
        <taxon>Ceratobasidiaceae</taxon>
        <taxon>Rhizoctonia</taxon>
    </lineage>
</organism>
<dbReference type="GO" id="GO:0043138">
    <property type="term" value="F:3'-5' DNA helicase activity"/>
    <property type="evidence" value="ECO:0007669"/>
    <property type="project" value="UniProtKB-EC"/>
</dbReference>
<dbReference type="EC" id="5.6.2.4" evidence="5"/>
<evidence type="ECO:0000256" key="6">
    <source>
        <dbReference type="SAM" id="MobiDB-lite"/>
    </source>
</evidence>
<evidence type="ECO:0000256" key="3">
    <source>
        <dbReference type="ARBA" id="ARBA00022840"/>
    </source>
</evidence>
<dbReference type="OrthoDB" id="2499463at2759"/>
<dbReference type="GO" id="GO:0005524">
    <property type="term" value="F:ATP binding"/>
    <property type="evidence" value="ECO:0007669"/>
    <property type="project" value="UniProtKB-KW"/>
</dbReference>
<feature type="domain" description="Helicase ATP-binding" evidence="7">
    <location>
        <begin position="49"/>
        <end position="220"/>
    </location>
</feature>
<feature type="region of interest" description="Disordered" evidence="6">
    <location>
        <begin position="440"/>
        <end position="464"/>
    </location>
</feature>
<dbReference type="GO" id="GO:0003676">
    <property type="term" value="F:nucleic acid binding"/>
    <property type="evidence" value="ECO:0007669"/>
    <property type="project" value="InterPro"/>
</dbReference>
<dbReference type="GO" id="GO:0000724">
    <property type="term" value="P:double-strand break repair via homologous recombination"/>
    <property type="evidence" value="ECO:0007669"/>
    <property type="project" value="TreeGrafter"/>
</dbReference>
<proteinExistence type="inferred from homology"/>
<feature type="region of interest" description="Disordered" evidence="6">
    <location>
        <begin position="1"/>
        <end position="21"/>
    </location>
</feature>
<dbReference type="EMBL" id="JATN01000322">
    <property type="protein sequence ID" value="EUC57413.1"/>
    <property type="molecule type" value="Genomic_DNA"/>
</dbReference>
<dbReference type="PROSITE" id="PS51192">
    <property type="entry name" value="HELICASE_ATP_BIND_1"/>
    <property type="match status" value="1"/>
</dbReference>
<evidence type="ECO:0000259" key="7">
    <source>
        <dbReference type="PROSITE" id="PS51192"/>
    </source>
</evidence>
<name>X8J504_9AGAM</name>
<keyword evidence="9" id="KW-0378">Hydrolase</keyword>
<protein>
    <recommendedName>
        <fullName evidence="5">DNA 3'-5' helicase</fullName>
        <ecNumber evidence="5">5.6.2.4</ecNumber>
    </recommendedName>
</protein>
<dbReference type="SMART" id="SM00487">
    <property type="entry name" value="DEXDc"/>
    <property type="match status" value="1"/>
</dbReference>
<keyword evidence="2" id="KW-0547">Nucleotide-binding</keyword>
<dbReference type="PANTHER" id="PTHR13710:SF120">
    <property type="entry name" value="BIFUNCTIONAL 3'-5' EXONUCLEASE_ATP-DEPENDENT HELICASE WRN"/>
    <property type="match status" value="1"/>
</dbReference>
<dbReference type="SMART" id="SM00490">
    <property type="entry name" value="HELICc"/>
    <property type="match status" value="1"/>
</dbReference>
<dbReference type="InterPro" id="IPR027417">
    <property type="entry name" value="P-loop_NTPase"/>
</dbReference>
<evidence type="ECO:0000313" key="9">
    <source>
        <dbReference type="EMBL" id="EUC57413.1"/>
    </source>
</evidence>
<feature type="compositionally biased region" description="Basic and acidic residues" evidence="6">
    <location>
        <begin position="555"/>
        <end position="574"/>
    </location>
</feature>
<comment type="catalytic activity">
    <reaction evidence="4">
        <text>Couples ATP hydrolysis with the unwinding of duplex DNA by translocating in the 3'-5' direction.</text>
        <dbReference type="EC" id="5.6.2.4"/>
    </reaction>
</comment>
<dbReference type="Proteomes" id="UP000030108">
    <property type="component" value="Unassembled WGS sequence"/>
</dbReference>
<dbReference type="GO" id="GO:0005737">
    <property type="term" value="C:cytoplasm"/>
    <property type="evidence" value="ECO:0007669"/>
    <property type="project" value="TreeGrafter"/>
</dbReference>
<dbReference type="Gene3D" id="3.40.50.300">
    <property type="entry name" value="P-loop containing nucleotide triphosphate hydrolases"/>
    <property type="match status" value="2"/>
</dbReference>
<dbReference type="GO" id="GO:0005634">
    <property type="term" value="C:nucleus"/>
    <property type="evidence" value="ECO:0007669"/>
    <property type="project" value="TreeGrafter"/>
</dbReference>
<dbReference type="GO" id="GO:0009378">
    <property type="term" value="F:four-way junction helicase activity"/>
    <property type="evidence" value="ECO:0007669"/>
    <property type="project" value="TreeGrafter"/>
</dbReference>
<evidence type="ECO:0000259" key="8">
    <source>
        <dbReference type="PROSITE" id="PS51194"/>
    </source>
</evidence>
<comment type="similarity">
    <text evidence="1">Belongs to the helicase family. RecQ subfamily.</text>
</comment>
<gene>
    <name evidence="9" type="ORF">RSOL_220630</name>
</gene>
<dbReference type="Pfam" id="PF00270">
    <property type="entry name" value="DEAD"/>
    <property type="match status" value="1"/>
</dbReference>
<sequence length="677" mass="76308">MSTSASGSAQSSNPPGDPATADMRKRLIEETLKRTNGEKRPHDWQLKVALDMLAGHDTLTIAGTGSGKTLPFVMPAFVLEKAIIWILAPLNYIQEQQVKDFESMGLSAVCVNQNTRWKEAKRDILCGKYQVVISSPEAFLDVDKLRGVLLSEELTTYRQFVVVDEAHVIQTWGGEFRVAYQRVGDLRAALHGVPFSAATATATEEIKNAIITSLHLVHQMTGGAESYKEITHLFPDPTNIKKTLIFTDSVEQAKCLVHELRQHFKLTGDDRYRVRAYFANRAESGKIGTAEAFKAGQCDILVTTEALTMGCDFADVELVIQYTAPDSTVTHCQRTGREDELLGNIEVQDGNATEDEAEVATYLRKPKSRRFGLDVARFIMAENCYIKILDDIFNNPEHISCYEAGTCSLCVARRVRDESAGSIDIQGLDRAVKREQLDQAMASEEEDDTNRDERTSNRRKAPSIQLYRRGTTAAEEFCVMRITVKRVITATCLEICNIQALDAIARSRQVVELASLEYLKPPWPRRAEWGEEVLVALEDLHKEIESERKVKHAKRTEDRAREKEAKKEAARQQELDNMRRREAELVAQRRLQGAAPPVTPMRPITRTYELPHNAPRPPPFVRHPGPRSQPPLMQATPPAPVQLRVPPQQQLTPPENLPPNRLHQWYLDLHQWHTTAT</sequence>
<evidence type="ECO:0000256" key="1">
    <source>
        <dbReference type="ARBA" id="ARBA00005446"/>
    </source>
</evidence>
<dbReference type="InterPro" id="IPR001650">
    <property type="entry name" value="Helicase_C-like"/>
</dbReference>
<feature type="domain" description="Helicase C-terminal" evidence="8">
    <location>
        <begin position="229"/>
        <end position="386"/>
    </location>
</feature>
<dbReference type="PANTHER" id="PTHR13710">
    <property type="entry name" value="DNA HELICASE RECQ FAMILY MEMBER"/>
    <property type="match status" value="1"/>
</dbReference>